<keyword evidence="3" id="KW-0536">Nodulation</keyword>
<dbReference type="InterPro" id="IPR017871">
    <property type="entry name" value="ABC_transporter-like_CS"/>
</dbReference>
<dbReference type="RefSeq" id="WP_012872248.1">
    <property type="nucleotide sequence ID" value="NC_013523.1"/>
</dbReference>
<comment type="similarity">
    <text evidence="1">Belongs to the ABC transporter superfamily.</text>
</comment>
<keyword evidence="5" id="KW-0067">ATP-binding</keyword>
<dbReference type="AlphaFoldDB" id="D1C4N5"/>
<gene>
    <name evidence="7" type="ordered locus">Sthe_1768</name>
</gene>
<feature type="domain" description="ABC transporter" evidence="6">
    <location>
        <begin position="5"/>
        <end position="230"/>
    </location>
</feature>
<dbReference type="KEGG" id="sti:Sthe_1768"/>
<dbReference type="Gene3D" id="3.40.50.300">
    <property type="entry name" value="P-loop containing nucleotide triphosphate hydrolases"/>
    <property type="match status" value="1"/>
</dbReference>
<dbReference type="InterPro" id="IPR003439">
    <property type="entry name" value="ABC_transporter-like_ATP-bd"/>
</dbReference>
<name>D1C4N5_SPHTD</name>
<evidence type="ECO:0000256" key="4">
    <source>
        <dbReference type="ARBA" id="ARBA00022741"/>
    </source>
</evidence>
<evidence type="ECO:0000313" key="7">
    <source>
        <dbReference type="EMBL" id="ACZ39202.1"/>
    </source>
</evidence>
<dbReference type="InParanoid" id="D1C4N5"/>
<dbReference type="GO" id="GO:0016887">
    <property type="term" value="F:ATP hydrolysis activity"/>
    <property type="evidence" value="ECO:0007669"/>
    <property type="project" value="InterPro"/>
</dbReference>
<organism evidence="7 8">
    <name type="scientific">Sphaerobacter thermophilus (strain ATCC 49802 / DSM 20745 / KCCM 41009 / NCIMB 13125 / S 6022)</name>
    <dbReference type="NCBI Taxonomy" id="479434"/>
    <lineage>
        <taxon>Bacteria</taxon>
        <taxon>Pseudomonadati</taxon>
        <taxon>Thermomicrobiota</taxon>
        <taxon>Thermomicrobia</taxon>
        <taxon>Sphaerobacterales</taxon>
        <taxon>Sphaerobacterineae</taxon>
        <taxon>Sphaerobacteraceae</taxon>
        <taxon>Sphaerobacter</taxon>
    </lineage>
</organism>
<dbReference type="GO" id="GO:0005524">
    <property type="term" value="F:ATP binding"/>
    <property type="evidence" value="ECO:0007669"/>
    <property type="project" value="UniProtKB-KW"/>
</dbReference>
<dbReference type="PROSITE" id="PS50893">
    <property type="entry name" value="ABC_TRANSPORTER_2"/>
    <property type="match status" value="1"/>
</dbReference>
<proteinExistence type="inferred from homology"/>
<evidence type="ECO:0000313" key="8">
    <source>
        <dbReference type="Proteomes" id="UP000002027"/>
    </source>
</evidence>
<dbReference type="PANTHER" id="PTHR42711:SF5">
    <property type="entry name" value="ABC TRANSPORTER ATP-BINDING PROTEIN NATA"/>
    <property type="match status" value="1"/>
</dbReference>
<dbReference type="OrthoDB" id="9804819at2"/>
<dbReference type="eggNOG" id="COG1131">
    <property type="taxonomic scope" value="Bacteria"/>
</dbReference>
<dbReference type="PROSITE" id="PS00211">
    <property type="entry name" value="ABC_TRANSPORTER_1"/>
    <property type="match status" value="1"/>
</dbReference>
<dbReference type="SMART" id="SM00382">
    <property type="entry name" value="AAA"/>
    <property type="match status" value="1"/>
</dbReference>
<keyword evidence="2" id="KW-0813">Transport</keyword>
<dbReference type="Pfam" id="PF00005">
    <property type="entry name" value="ABC_tran"/>
    <property type="match status" value="1"/>
</dbReference>
<keyword evidence="4" id="KW-0547">Nucleotide-binding</keyword>
<reference evidence="8" key="1">
    <citation type="submission" date="2009-11" db="EMBL/GenBank/DDBJ databases">
        <title>The complete chromosome 1 of Sphaerobacter thermophilus DSM 20745.</title>
        <authorList>
            <person name="Lucas S."/>
            <person name="Copeland A."/>
            <person name="Lapidus A."/>
            <person name="Glavina del Rio T."/>
            <person name="Dalin E."/>
            <person name="Tice H."/>
            <person name="Bruce D."/>
            <person name="Goodwin L."/>
            <person name="Pitluck S."/>
            <person name="Kyrpides N."/>
            <person name="Mavromatis K."/>
            <person name="Ivanova N."/>
            <person name="Mikhailova N."/>
            <person name="LaButti K.M."/>
            <person name="Clum A."/>
            <person name="Sun H.I."/>
            <person name="Brettin T."/>
            <person name="Detter J.C."/>
            <person name="Han C."/>
            <person name="Larimer F."/>
            <person name="Land M."/>
            <person name="Hauser L."/>
            <person name="Markowitz V."/>
            <person name="Cheng J.F."/>
            <person name="Hugenholtz P."/>
            <person name="Woyke T."/>
            <person name="Wu D."/>
            <person name="Steenblock K."/>
            <person name="Schneider S."/>
            <person name="Pukall R."/>
            <person name="Goeker M."/>
            <person name="Klenk H.P."/>
            <person name="Eisen J.A."/>
        </authorList>
    </citation>
    <scope>NUCLEOTIDE SEQUENCE [LARGE SCALE GENOMIC DNA]</scope>
    <source>
        <strain evidence="8">ATCC 49802 / DSM 20745 / S 6022</strain>
    </source>
</reference>
<dbReference type="InterPro" id="IPR050763">
    <property type="entry name" value="ABC_transporter_ATP-binding"/>
</dbReference>
<dbReference type="Proteomes" id="UP000002027">
    <property type="component" value="Chromosome 1"/>
</dbReference>
<dbReference type="InterPro" id="IPR003593">
    <property type="entry name" value="AAA+_ATPase"/>
</dbReference>
<evidence type="ECO:0000256" key="2">
    <source>
        <dbReference type="ARBA" id="ARBA00022448"/>
    </source>
</evidence>
<dbReference type="STRING" id="479434.Sthe_1768"/>
<dbReference type="PANTHER" id="PTHR42711">
    <property type="entry name" value="ABC TRANSPORTER ATP-BINDING PROTEIN"/>
    <property type="match status" value="1"/>
</dbReference>
<evidence type="ECO:0000256" key="5">
    <source>
        <dbReference type="ARBA" id="ARBA00022840"/>
    </source>
</evidence>
<evidence type="ECO:0000259" key="6">
    <source>
        <dbReference type="PROSITE" id="PS50893"/>
    </source>
</evidence>
<dbReference type="EMBL" id="CP001823">
    <property type="protein sequence ID" value="ACZ39202.1"/>
    <property type="molecule type" value="Genomic_DNA"/>
</dbReference>
<reference evidence="7 8" key="2">
    <citation type="journal article" date="2010" name="Stand. Genomic Sci.">
        <title>Complete genome sequence of Desulfohalobium retbaense type strain (HR(100)).</title>
        <authorList>
            <person name="Spring S."/>
            <person name="Nolan M."/>
            <person name="Lapidus A."/>
            <person name="Glavina Del Rio T."/>
            <person name="Copeland A."/>
            <person name="Tice H."/>
            <person name="Cheng J.F."/>
            <person name="Lucas S."/>
            <person name="Land M."/>
            <person name="Chen F."/>
            <person name="Bruce D."/>
            <person name="Goodwin L."/>
            <person name="Pitluck S."/>
            <person name="Ivanova N."/>
            <person name="Mavromatis K."/>
            <person name="Mikhailova N."/>
            <person name="Pati A."/>
            <person name="Chen A."/>
            <person name="Palaniappan K."/>
            <person name="Hauser L."/>
            <person name="Chang Y.J."/>
            <person name="Jeffries C.D."/>
            <person name="Munk C."/>
            <person name="Kiss H."/>
            <person name="Chain P."/>
            <person name="Han C."/>
            <person name="Brettin T."/>
            <person name="Detter J.C."/>
            <person name="Schuler E."/>
            <person name="Goker M."/>
            <person name="Rohde M."/>
            <person name="Bristow J."/>
            <person name="Eisen J.A."/>
            <person name="Markowitz V."/>
            <person name="Hugenholtz P."/>
            <person name="Kyrpides N.C."/>
            <person name="Klenk H.P."/>
        </authorList>
    </citation>
    <scope>NUCLEOTIDE SEQUENCE [LARGE SCALE GENOMIC DNA]</scope>
    <source>
        <strain evidence="8">ATCC 49802 / DSM 20745 / S 6022</strain>
    </source>
</reference>
<dbReference type="CDD" id="cd03230">
    <property type="entry name" value="ABC_DR_subfamily_A"/>
    <property type="match status" value="1"/>
</dbReference>
<evidence type="ECO:0000256" key="1">
    <source>
        <dbReference type="ARBA" id="ARBA00005417"/>
    </source>
</evidence>
<sequence>MPPPIEVQGLTRYYGKYRGIVDVTFTVNEGEVFGFLGPNGAGKTTTIRQLMGLIKPTSGTARIFGLDCWADAAAVKSRVGYLPGEIHLYEKMTGAEFLDFMGAFRGGKSRRRRDELAERLDLDLSRTIRHLSKGNRQKLAIVQALMHEAPLLILDEPTSGLDPLKQIDFLDLIREERNRGVTVFLSSHLLDEVDRIADRVGIIREGRLVAIEEMEQLKRKWERHLSVILREPVAPERFTALDGVVVESVADEGRHLELGVRGPVQPLLRLLAELPVEDFTFAPADLERVFLRYYGPETAATVKEPVGVER</sequence>
<dbReference type="InterPro" id="IPR027417">
    <property type="entry name" value="P-loop_NTPase"/>
</dbReference>
<keyword evidence="8" id="KW-1185">Reference proteome</keyword>
<dbReference type="HOGENOM" id="CLU_000604_1_2_0"/>
<protein>
    <submittedName>
        <fullName evidence="7">ABC transporter related protein</fullName>
    </submittedName>
</protein>
<accession>D1C4N5</accession>
<dbReference type="SUPFAM" id="SSF52540">
    <property type="entry name" value="P-loop containing nucleoside triphosphate hydrolases"/>
    <property type="match status" value="1"/>
</dbReference>
<evidence type="ECO:0000256" key="3">
    <source>
        <dbReference type="ARBA" id="ARBA00022458"/>
    </source>
</evidence>